<dbReference type="Proteomes" id="UP000317180">
    <property type="component" value="Unassembled WGS sequence"/>
</dbReference>
<dbReference type="GeneID" id="82812975"/>
<dbReference type="OrthoDB" id="2476454at2"/>
<dbReference type="EMBL" id="RHHN01000035">
    <property type="protein sequence ID" value="RNB55432.1"/>
    <property type="molecule type" value="Genomic_DNA"/>
</dbReference>
<keyword evidence="5" id="KW-1185">Reference proteome</keyword>
<evidence type="ECO:0000313" key="2">
    <source>
        <dbReference type="EMBL" id="GED25546.1"/>
    </source>
</evidence>
<comment type="caution">
    <text evidence="3">The sequence shown here is derived from an EMBL/GenBank/DDBJ whole genome shotgun (WGS) entry which is preliminary data.</text>
</comment>
<feature type="region of interest" description="Disordered" evidence="1">
    <location>
        <begin position="1"/>
        <end position="20"/>
    </location>
</feature>
<name>A0A3M8AWC7_9BACL</name>
<feature type="compositionally biased region" description="Low complexity" evidence="1">
    <location>
        <begin position="1"/>
        <end position="19"/>
    </location>
</feature>
<dbReference type="Proteomes" id="UP000276178">
    <property type="component" value="Unassembled WGS sequence"/>
</dbReference>
<accession>A0A3M8AWC7</accession>
<reference evidence="3 4" key="1">
    <citation type="submission" date="2018-10" db="EMBL/GenBank/DDBJ databases">
        <title>Phylogenomics of Brevibacillus.</title>
        <authorList>
            <person name="Dunlap C."/>
        </authorList>
    </citation>
    <scope>NUCLEOTIDE SEQUENCE [LARGE SCALE GENOMIC DNA]</scope>
    <source>
        <strain evidence="3 4">NRRL NRS 1219</strain>
    </source>
</reference>
<feature type="compositionally biased region" description="Low complexity" evidence="1">
    <location>
        <begin position="94"/>
        <end position="105"/>
    </location>
</feature>
<evidence type="ECO:0000313" key="3">
    <source>
        <dbReference type="EMBL" id="RNB55432.1"/>
    </source>
</evidence>
<gene>
    <name evidence="2" type="ORF">BAG01nite_16480</name>
    <name evidence="3" type="ORF">EB820_11390</name>
</gene>
<feature type="region of interest" description="Disordered" evidence="1">
    <location>
        <begin position="86"/>
        <end position="105"/>
    </location>
</feature>
<sequence length="292" mass="31046">MTYTNNNNNNQMQSQQQQQFLGAMSPAGAMFQPGFAGTNVQEVQHWNHGGHAQSIGTPTYGMASGGGASGAQSIFSPGFAGTNAQEVRQQNHSYQAPQQQGYGQQQAYGQQQQQQAYVPNQAFNAIMHQSGNYAQTQPSYNQGYGSGAGSIFSPGFAGTNAQEVRQQNQQGYTGYQGFAGQQQPYTAQVAYPPALTGSIFSPGFAHTNVQEVRQQNHGGGYAASLPQGGFGMQAQYGQQQQQQAQQYQQPLGSGAHSIFSPGFAGTNVQEVRQLNTPGQAAPHTGSIFPGSF</sequence>
<organism evidence="3 4">
    <name type="scientific">Brevibacillus agri</name>
    <dbReference type="NCBI Taxonomy" id="51101"/>
    <lineage>
        <taxon>Bacteria</taxon>
        <taxon>Bacillati</taxon>
        <taxon>Bacillota</taxon>
        <taxon>Bacilli</taxon>
        <taxon>Bacillales</taxon>
        <taxon>Paenibacillaceae</taxon>
        <taxon>Brevibacillus</taxon>
    </lineage>
</organism>
<reference evidence="2 5" key="2">
    <citation type="submission" date="2019-06" db="EMBL/GenBank/DDBJ databases">
        <title>Whole genome shotgun sequence of Brevibacillus agri NBRC 15538.</title>
        <authorList>
            <person name="Hosoyama A."/>
            <person name="Uohara A."/>
            <person name="Ohji S."/>
            <person name="Ichikawa N."/>
        </authorList>
    </citation>
    <scope>NUCLEOTIDE SEQUENCE [LARGE SCALE GENOMIC DNA]</scope>
    <source>
        <strain evidence="2 5">NBRC 15538</strain>
    </source>
</reference>
<evidence type="ECO:0000256" key="1">
    <source>
        <dbReference type="SAM" id="MobiDB-lite"/>
    </source>
</evidence>
<protein>
    <submittedName>
        <fullName evidence="3">Uncharacterized protein</fullName>
    </submittedName>
</protein>
<dbReference type="EMBL" id="BJOD01000014">
    <property type="protein sequence ID" value="GED25546.1"/>
    <property type="molecule type" value="Genomic_DNA"/>
</dbReference>
<proteinExistence type="predicted"/>
<dbReference type="AlphaFoldDB" id="A0A3M8AWC7"/>
<evidence type="ECO:0000313" key="4">
    <source>
        <dbReference type="Proteomes" id="UP000276178"/>
    </source>
</evidence>
<evidence type="ECO:0000313" key="5">
    <source>
        <dbReference type="Proteomes" id="UP000317180"/>
    </source>
</evidence>
<dbReference type="RefSeq" id="WP_122952914.1">
    <property type="nucleotide sequence ID" value="NZ_BJOD01000014.1"/>
</dbReference>